<dbReference type="KEGG" id="pdp:PDIP_74580"/>
<evidence type="ECO:0000313" key="1">
    <source>
        <dbReference type="EMBL" id="EKV07367.1"/>
    </source>
</evidence>
<dbReference type="GeneID" id="26235774"/>
<dbReference type="AlphaFoldDB" id="K9FGW4"/>
<name>K9FGW4_PEND1</name>
<reference evidence="2" key="1">
    <citation type="journal article" date="2012" name="BMC Genomics">
        <title>Genome sequence of the necrotrophic fungus Penicillium digitatum, the main postharvest pathogen of citrus.</title>
        <authorList>
            <person name="Marcet-Houben M."/>
            <person name="Ballester A.-R."/>
            <person name="de la Fuente B."/>
            <person name="Harries E."/>
            <person name="Marcos J.F."/>
            <person name="Gonzalez-Candelas L."/>
            <person name="Gabaldon T."/>
        </authorList>
    </citation>
    <scope>NUCLEOTIDE SEQUENCE [LARGE SCALE GENOMIC DNA]</scope>
    <source>
        <strain evidence="2">Pd1 / CECT 20795</strain>
    </source>
</reference>
<dbReference type="RefSeq" id="XP_014531615.2">
    <property type="nucleotide sequence ID" value="XM_014676129.2"/>
</dbReference>
<dbReference type="VEuPathDB" id="FungiDB:PDIP_74580"/>
<comment type="caution">
    <text evidence="1">The sequence shown here is derived from an EMBL/GenBank/DDBJ whole genome shotgun (WGS) entry which is preliminary data.</text>
</comment>
<evidence type="ECO:0000313" key="2">
    <source>
        <dbReference type="Proteomes" id="UP000009886"/>
    </source>
</evidence>
<dbReference type="HOGENOM" id="CLU_1156724_0_0_1"/>
<dbReference type="EMBL" id="AKCU01000461">
    <property type="protein sequence ID" value="EKV07367.1"/>
    <property type="molecule type" value="Genomic_DNA"/>
</dbReference>
<accession>K9FGW4</accession>
<proteinExistence type="predicted"/>
<dbReference type="Proteomes" id="UP000009886">
    <property type="component" value="Unassembled WGS sequence"/>
</dbReference>
<sequence length="256" mass="27969">MIRRPPTVIALEESDVESHLERIYIRHTLTVEFEQLHLDESCDETMDPSLSSCVPTESNADIDTTGLSQEGFSCFESSPGERSYASTNAIPHTSVTKSCFKSPNPNHRSSFHLTISTGIQSQADWSVDPPRLKVKFALSPQELELHSGKAPLEETDRDCRGENHWSSHTDAIYTPMSVDSPTSTPQVSFLSCGVSSSPATASVPPRDLTLASTMSYEAVLAEGAVSPASVSNHIDEDRNPHTNIVIQKRSQDIVDA</sequence>
<protein>
    <submittedName>
        <fullName evidence="1">Uncharacterized protein</fullName>
    </submittedName>
</protein>
<gene>
    <name evidence="1" type="ORF">PDIP_74580</name>
</gene>
<dbReference type="OrthoDB" id="4359969at2759"/>
<organism evidence="1 2">
    <name type="scientific">Penicillium digitatum (strain Pd1 / CECT 20795)</name>
    <name type="common">Green mold</name>
    <dbReference type="NCBI Taxonomy" id="1170230"/>
    <lineage>
        <taxon>Eukaryota</taxon>
        <taxon>Fungi</taxon>
        <taxon>Dikarya</taxon>
        <taxon>Ascomycota</taxon>
        <taxon>Pezizomycotina</taxon>
        <taxon>Eurotiomycetes</taxon>
        <taxon>Eurotiomycetidae</taxon>
        <taxon>Eurotiales</taxon>
        <taxon>Aspergillaceae</taxon>
        <taxon>Penicillium</taxon>
    </lineage>
</organism>